<protein>
    <submittedName>
        <fullName evidence="3">Uncharacterized protein</fullName>
    </submittedName>
</protein>
<evidence type="ECO:0000313" key="4">
    <source>
        <dbReference type="Proteomes" id="UP001165065"/>
    </source>
</evidence>
<name>A0A9W7L5K2_9STRA</name>
<feature type="transmembrane region" description="Helical" evidence="2">
    <location>
        <begin position="28"/>
        <end position="47"/>
    </location>
</feature>
<keyword evidence="2" id="KW-1133">Transmembrane helix</keyword>
<evidence type="ECO:0000256" key="1">
    <source>
        <dbReference type="SAM" id="MobiDB-lite"/>
    </source>
</evidence>
<keyword evidence="4" id="KW-1185">Reference proteome</keyword>
<dbReference type="Proteomes" id="UP001165065">
    <property type="component" value="Unassembled WGS sequence"/>
</dbReference>
<dbReference type="AlphaFoldDB" id="A0A9W7L5K2"/>
<organism evidence="3 4">
    <name type="scientific">Triparma columacea</name>
    <dbReference type="NCBI Taxonomy" id="722753"/>
    <lineage>
        <taxon>Eukaryota</taxon>
        <taxon>Sar</taxon>
        <taxon>Stramenopiles</taxon>
        <taxon>Ochrophyta</taxon>
        <taxon>Bolidophyceae</taxon>
        <taxon>Parmales</taxon>
        <taxon>Triparmaceae</taxon>
        <taxon>Triparma</taxon>
    </lineage>
</organism>
<gene>
    <name evidence="3" type="ORF">TrCOL_g1075</name>
</gene>
<reference evidence="4" key="1">
    <citation type="journal article" date="2023" name="Commun. Biol.">
        <title>Genome analysis of Parmales, the sister group of diatoms, reveals the evolutionary specialization of diatoms from phago-mixotrophs to photoautotrophs.</title>
        <authorList>
            <person name="Ban H."/>
            <person name="Sato S."/>
            <person name="Yoshikawa S."/>
            <person name="Yamada K."/>
            <person name="Nakamura Y."/>
            <person name="Ichinomiya M."/>
            <person name="Sato N."/>
            <person name="Blanc-Mathieu R."/>
            <person name="Endo H."/>
            <person name="Kuwata A."/>
            <person name="Ogata H."/>
        </authorList>
    </citation>
    <scope>NUCLEOTIDE SEQUENCE [LARGE SCALE GENOMIC DNA]</scope>
</reference>
<dbReference type="OrthoDB" id="10353300at2759"/>
<comment type="caution">
    <text evidence="3">The sequence shown here is derived from an EMBL/GenBank/DDBJ whole genome shotgun (WGS) entry which is preliminary data.</text>
</comment>
<evidence type="ECO:0000313" key="3">
    <source>
        <dbReference type="EMBL" id="GMI31118.1"/>
    </source>
</evidence>
<evidence type="ECO:0000256" key="2">
    <source>
        <dbReference type="SAM" id="Phobius"/>
    </source>
</evidence>
<dbReference type="EMBL" id="BRYA01000735">
    <property type="protein sequence ID" value="GMI31118.1"/>
    <property type="molecule type" value="Genomic_DNA"/>
</dbReference>
<sequence>MSAPISKVTPDSSLPLPSPPKEKSRKTIYIVVFIIAIFITVLTHLFYPRVSCTFDSALFLTELSKPGSIHVELPSGDVVLNTKVPIIIENDSILLDIKADVNGKLFYPDPTSVELGEGEGTVDVQASSTKTVQFTVTEIAQSGGELLSIASSIADDCGSCLLPWGTCDGDIILYLHTTIQIEGTVGSLIGAIEMDDELEVSCDEILN</sequence>
<accession>A0A9W7L5K2</accession>
<feature type="region of interest" description="Disordered" evidence="1">
    <location>
        <begin position="1"/>
        <end position="22"/>
    </location>
</feature>
<keyword evidence="2" id="KW-0472">Membrane</keyword>
<keyword evidence="2" id="KW-0812">Transmembrane</keyword>
<proteinExistence type="predicted"/>